<name>A0ABS3RBA6_9ACTN</name>
<evidence type="ECO:0000313" key="2">
    <source>
        <dbReference type="EMBL" id="MBO2443446.1"/>
    </source>
</evidence>
<dbReference type="Proteomes" id="UP000666915">
    <property type="component" value="Unassembled WGS sequence"/>
</dbReference>
<feature type="region of interest" description="Disordered" evidence="1">
    <location>
        <begin position="1"/>
        <end position="46"/>
    </location>
</feature>
<evidence type="ECO:0000313" key="3">
    <source>
        <dbReference type="Proteomes" id="UP000666915"/>
    </source>
</evidence>
<reference evidence="2 3" key="1">
    <citation type="submission" date="2021-03" db="EMBL/GenBank/DDBJ databases">
        <authorList>
            <person name="Kanchanasin P."/>
            <person name="Saeng-In P."/>
            <person name="Phongsopitanun W."/>
            <person name="Yuki M."/>
            <person name="Kudo T."/>
            <person name="Ohkuma M."/>
            <person name="Tanasupawat S."/>
        </authorList>
    </citation>
    <scope>NUCLEOTIDE SEQUENCE [LARGE SCALE GENOMIC DNA]</scope>
    <source>
        <strain evidence="2 3">L46</strain>
    </source>
</reference>
<sequence>MTRAKTPNQALTDGSVRIEGDSALLGTARGDGLQPVNPRAAAGAKR</sequence>
<proteinExistence type="predicted"/>
<evidence type="ECO:0000256" key="1">
    <source>
        <dbReference type="SAM" id="MobiDB-lite"/>
    </source>
</evidence>
<organism evidence="2 3">
    <name type="scientific">Actinomadura nitritigenes</name>
    <dbReference type="NCBI Taxonomy" id="134602"/>
    <lineage>
        <taxon>Bacteria</taxon>
        <taxon>Bacillati</taxon>
        <taxon>Actinomycetota</taxon>
        <taxon>Actinomycetes</taxon>
        <taxon>Streptosporangiales</taxon>
        <taxon>Thermomonosporaceae</taxon>
        <taxon>Actinomadura</taxon>
    </lineage>
</organism>
<feature type="compositionally biased region" description="Polar residues" evidence="1">
    <location>
        <begin position="1"/>
        <end position="12"/>
    </location>
</feature>
<comment type="caution">
    <text evidence="2">The sequence shown here is derived from an EMBL/GenBank/DDBJ whole genome shotgun (WGS) entry which is preliminary data.</text>
</comment>
<keyword evidence="3" id="KW-1185">Reference proteome</keyword>
<dbReference type="EMBL" id="JAGEOK010000033">
    <property type="protein sequence ID" value="MBO2443446.1"/>
    <property type="molecule type" value="Genomic_DNA"/>
</dbReference>
<gene>
    <name evidence="2" type="ORF">J4557_38570</name>
</gene>
<dbReference type="RefSeq" id="WP_208271758.1">
    <property type="nucleotide sequence ID" value="NZ_BAAAGM010000026.1"/>
</dbReference>
<accession>A0ABS3RBA6</accession>
<protein>
    <submittedName>
        <fullName evidence="2">Uncharacterized protein</fullName>
    </submittedName>
</protein>